<dbReference type="PANTHER" id="PTHR30290:SF10">
    <property type="entry name" value="PERIPLASMIC OLIGOPEPTIDE-BINDING PROTEIN-RELATED"/>
    <property type="match status" value="1"/>
</dbReference>
<comment type="similarity">
    <text evidence="2">Belongs to the bacterial solute-binding protein 5 family.</text>
</comment>
<evidence type="ECO:0000259" key="5">
    <source>
        <dbReference type="Pfam" id="PF00496"/>
    </source>
</evidence>
<evidence type="ECO:0000313" key="7">
    <source>
        <dbReference type="Proteomes" id="UP001199642"/>
    </source>
</evidence>
<reference evidence="6 7" key="1">
    <citation type="submission" date="2023-01" db="EMBL/GenBank/DDBJ databases">
        <title>Characterization of estradiol degrading bacteria Microbacterium sp. MZT7 and reveal degrading genes through genome analysis.</title>
        <authorList>
            <person name="Hao P."/>
            <person name="Gao Y."/>
        </authorList>
    </citation>
    <scope>NUCLEOTIDE SEQUENCE [LARGE SCALE GENOMIC DNA]</scope>
    <source>
        <strain evidence="6 7">MZT7</strain>
    </source>
</reference>
<dbReference type="InterPro" id="IPR030678">
    <property type="entry name" value="Peptide/Ni-bd"/>
</dbReference>
<keyword evidence="3" id="KW-0813">Transport</keyword>
<dbReference type="InterPro" id="IPR000914">
    <property type="entry name" value="SBP_5_dom"/>
</dbReference>
<dbReference type="Pfam" id="PF00496">
    <property type="entry name" value="SBP_bac_5"/>
    <property type="match status" value="1"/>
</dbReference>
<organism evidence="6 7">
    <name type="scientific">Microbacterium resistens</name>
    <dbReference type="NCBI Taxonomy" id="156977"/>
    <lineage>
        <taxon>Bacteria</taxon>
        <taxon>Bacillati</taxon>
        <taxon>Actinomycetota</taxon>
        <taxon>Actinomycetes</taxon>
        <taxon>Micrococcales</taxon>
        <taxon>Microbacteriaceae</taxon>
        <taxon>Microbacterium</taxon>
    </lineage>
</organism>
<name>A0ABY3RSH3_9MICO</name>
<evidence type="ECO:0000256" key="2">
    <source>
        <dbReference type="ARBA" id="ARBA00005695"/>
    </source>
</evidence>
<dbReference type="PIRSF" id="PIRSF002741">
    <property type="entry name" value="MppA"/>
    <property type="match status" value="1"/>
</dbReference>
<keyword evidence="7" id="KW-1185">Reference proteome</keyword>
<accession>A0ABY3RSH3</accession>
<dbReference type="InterPro" id="IPR039424">
    <property type="entry name" value="SBP_5"/>
</dbReference>
<evidence type="ECO:0000256" key="4">
    <source>
        <dbReference type="ARBA" id="ARBA00022729"/>
    </source>
</evidence>
<evidence type="ECO:0000313" key="6">
    <source>
        <dbReference type="EMBL" id="UGS25834.1"/>
    </source>
</evidence>
<evidence type="ECO:0000256" key="3">
    <source>
        <dbReference type="ARBA" id="ARBA00022448"/>
    </source>
</evidence>
<proteinExistence type="inferred from homology"/>
<dbReference type="Proteomes" id="UP001199642">
    <property type="component" value="Chromosome"/>
</dbReference>
<protein>
    <recommendedName>
        <fullName evidence="5">Solute-binding protein family 5 domain-containing protein</fullName>
    </recommendedName>
</protein>
<comment type="subcellular location">
    <subcellularLocation>
        <location evidence="1">Cell envelope</location>
    </subcellularLocation>
</comment>
<keyword evidence="4" id="KW-0732">Signal</keyword>
<dbReference type="EMBL" id="CP082781">
    <property type="protein sequence ID" value="UGS25834.1"/>
    <property type="molecule type" value="Genomic_DNA"/>
</dbReference>
<feature type="domain" description="Solute-binding protein family 5" evidence="5">
    <location>
        <begin position="98"/>
        <end position="443"/>
    </location>
</feature>
<gene>
    <name evidence="6" type="ORF">K8F61_14405</name>
</gene>
<sequence>MDSLITRRLAAGRSRRGARLIALAGVATMTATLGLAGCASDQGAAAGGGEAAADQTLSIGFSAEPPGFKTGVDQGSANRQLITLVRRGLLSYGPDGAVVPALASEYEVSDDGLTYTFTLRDGLAFSTGEELTSEDVKRTFEFLAVPENGAADQTSFANIAAIDTPDDTTVVLRLTEPQTALPKVIANPLNAIVPEEAVAADGTPIGAGPFMVTEYKKGVSYTLEADPNYYDADAVQLDEIDMTFMADAQTRVKALVSGQVQFIDYVPAADYATLENANGITLDTAHGLYGALQFNLTEGPLAVPQVRQAIAYALDLEALNEVGTLGYGTSNGGLPIPEDSEYFDKEQASHFAQDVDKAKDLLAQGGYPDGGFSLTLLTNSQYFGYSERAQVIKSDLEEIGITVEIETGDYANQIAKGNSGSYDLMIGGPPAAINDPSALTGAFIGGPTFVRSFGIDQNLYAALLDEGAKTPDGPEREAIYREIGEIYLEDVPFVTWGQGAAAYAYSDALEGFEMLSGPIVYSSMYSLAGARLTN</sequence>
<dbReference type="RefSeq" id="WP_219085259.1">
    <property type="nucleotide sequence ID" value="NZ_CP082781.1"/>
</dbReference>
<dbReference type="PANTHER" id="PTHR30290">
    <property type="entry name" value="PERIPLASMIC BINDING COMPONENT OF ABC TRANSPORTER"/>
    <property type="match status" value="1"/>
</dbReference>
<evidence type="ECO:0000256" key="1">
    <source>
        <dbReference type="ARBA" id="ARBA00004196"/>
    </source>
</evidence>